<keyword evidence="8" id="KW-0807">Transducer</keyword>
<dbReference type="InterPro" id="IPR000276">
    <property type="entry name" value="GPCR_Rhodpsn"/>
</dbReference>
<evidence type="ECO:0000256" key="8">
    <source>
        <dbReference type="ARBA" id="ARBA00023224"/>
    </source>
</evidence>
<reference evidence="11 12" key="1">
    <citation type="submission" date="2019-07" db="EMBL/GenBank/DDBJ databases">
        <title>Draft genome assembly of a fouling barnacle, Amphibalanus amphitrite (Darwin, 1854): The first reference genome for Thecostraca.</title>
        <authorList>
            <person name="Kim W."/>
        </authorList>
    </citation>
    <scope>NUCLEOTIDE SEQUENCE [LARGE SCALE GENOMIC DNA]</scope>
    <source>
        <strain evidence="11">SNU_AA5</strain>
        <tissue evidence="11">Soma without cirri and trophi</tissue>
    </source>
</reference>
<keyword evidence="3 9" id="KW-0812">Transmembrane</keyword>
<evidence type="ECO:0000256" key="9">
    <source>
        <dbReference type="SAM" id="Phobius"/>
    </source>
</evidence>
<dbReference type="EMBL" id="VIIS01000293">
    <property type="protein sequence ID" value="KAF0310678.1"/>
    <property type="molecule type" value="Genomic_DNA"/>
</dbReference>
<dbReference type="InterPro" id="IPR017452">
    <property type="entry name" value="GPCR_Rhodpsn_7TM"/>
</dbReference>
<evidence type="ECO:0000256" key="7">
    <source>
        <dbReference type="ARBA" id="ARBA00023170"/>
    </source>
</evidence>
<dbReference type="PRINTS" id="PR00237">
    <property type="entry name" value="GPCRRHODOPSN"/>
</dbReference>
<sequence length="98" mass="10588">MADLGSSTNGSALDVAEILGPKNLPLVSVIPMTIFYSLIFVCGMVGNVSTCLVIANNQYMQTATNMYLFNLAVTDMLTLLAGHGWIPAPMHMGPYDRY</sequence>
<organism evidence="11 12">
    <name type="scientific">Amphibalanus amphitrite</name>
    <name type="common">Striped barnacle</name>
    <name type="synonym">Balanus amphitrite</name>
    <dbReference type="NCBI Taxonomy" id="1232801"/>
    <lineage>
        <taxon>Eukaryota</taxon>
        <taxon>Metazoa</taxon>
        <taxon>Ecdysozoa</taxon>
        <taxon>Arthropoda</taxon>
        <taxon>Crustacea</taxon>
        <taxon>Multicrustacea</taxon>
        <taxon>Cirripedia</taxon>
        <taxon>Thoracica</taxon>
        <taxon>Thoracicalcarea</taxon>
        <taxon>Balanomorpha</taxon>
        <taxon>Balanoidea</taxon>
        <taxon>Balanidae</taxon>
        <taxon>Amphibalaninae</taxon>
        <taxon>Amphibalanus</taxon>
    </lineage>
</organism>
<dbReference type="PROSITE" id="PS50262">
    <property type="entry name" value="G_PROTEIN_RECEP_F1_2"/>
    <property type="match status" value="1"/>
</dbReference>
<keyword evidence="12" id="KW-1185">Reference proteome</keyword>
<evidence type="ECO:0000259" key="10">
    <source>
        <dbReference type="PROSITE" id="PS50262"/>
    </source>
</evidence>
<evidence type="ECO:0000256" key="5">
    <source>
        <dbReference type="ARBA" id="ARBA00023040"/>
    </source>
</evidence>
<accession>A0A6A4X6T8</accession>
<feature type="transmembrane region" description="Helical" evidence="9">
    <location>
        <begin position="34"/>
        <end position="55"/>
    </location>
</feature>
<keyword evidence="7 11" id="KW-0675">Receptor</keyword>
<proteinExistence type="inferred from homology"/>
<gene>
    <name evidence="11" type="primary">PK1-R_3</name>
    <name evidence="11" type="ORF">FJT64_018359</name>
</gene>
<evidence type="ECO:0000256" key="3">
    <source>
        <dbReference type="ARBA" id="ARBA00022692"/>
    </source>
</evidence>
<dbReference type="PANTHER" id="PTHR24243">
    <property type="entry name" value="G-PROTEIN COUPLED RECEPTOR"/>
    <property type="match status" value="1"/>
</dbReference>
<evidence type="ECO:0000256" key="6">
    <source>
        <dbReference type="ARBA" id="ARBA00023136"/>
    </source>
</evidence>
<keyword evidence="5" id="KW-0297">G-protein coupled receptor</keyword>
<comment type="subcellular location">
    <subcellularLocation>
        <location evidence="1">Membrane</location>
        <topology evidence="1">Multi-pass membrane protein</topology>
    </subcellularLocation>
</comment>
<name>A0A6A4X6T8_AMPAM</name>
<dbReference type="SUPFAM" id="SSF81321">
    <property type="entry name" value="Family A G protein-coupled receptor-like"/>
    <property type="match status" value="1"/>
</dbReference>
<comment type="similarity">
    <text evidence="2">Belongs to the G-protein coupled receptor 1 family.</text>
</comment>
<dbReference type="GO" id="GO:0008188">
    <property type="term" value="F:neuropeptide receptor activity"/>
    <property type="evidence" value="ECO:0007669"/>
    <property type="project" value="TreeGrafter"/>
</dbReference>
<evidence type="ECO:0000256" key="1">
    <source>
        <dbReference type="ARBA" id="ARBA00004141"/>
    </source>
</evidence>
<comment type="caution">
    <text evidence="11">The sequence shown here is derived from an EMBL/GenBank/DDBJ whole genome shotgun (WGS) entry which is preliminary data.</text>
</comment>
<evidence type="ECO:0000313" key="11">
    <source>
        <dbReference type="EMBL" id="KAF0310678.1"/>
    </source>
</evidence>
<feature type="domain" description="G-protein coupled receptors family 1 profile" evidence="10">
    <location>
        <begin position="46"/>
        <end position="98"/>
    </location>
</feature>
<keyword evidence="4 9" id="KW-1133">Transmembrane helix</keyword>
<dbReference type="GO" id="GO:0005886">
    <property type="term" value="C:plasma membrane"/>
    <property type="evidence" value="ECO:0007669"/>
    <property type="project" value="TreeGrafter"/>
</dbReference>
<dbReference type="PANTHER" id="PTHR24243:SF208">
    <property type="entry name" value="PYROKININ-1 RECEPTOR"/>
    <property type="match status" value="1"/>
</dbReference>
<dbReference type="Gene3D" id="1.20.1070.10">
    <property type="entry name" value="Rhodopsin 7-helix transmembrane proteins"/>
    <property type="match status" value="1"/>
</dbReference>
<evidence type="ECO:0000313" key="12">
    <source>
        <dbReference type="Proteomes" id="UP000440578"/>
    </source>
</evidence>
<evidence type="ECO:0000256" key="2">
    <source>
        <dbReference type="ARBA" id="ARBA00010663"/>
    </source>
</evidence>
<dbReference type="AlphaFoldDB" id="A0A6A4X6T8"/>
<evidence type="ECO:0000256" key="4">
    <source>
        <dbReference type="ARBA" id="ARBA00022989"/>
    </source>
</evidence>
<protein>
    <submittedName>
        <fullName evidence="11">Pyrokinin-1 receptor</fullName>
    </submittedName>
</protein>
<feature type="transmembrane region" description="Helical" evidence="9">
    <location>
        <begin position="67"/>
        <end position="86"/>
    </location>
</feature>
<keyword evidence="6 9" id="KW-0472">Membrane</keyword>
<dbReference type="Proteomes" id="UP000440578">
    <property type="component" value="Unassembled WGS sequence"/>
</dbReference>